<evidence type="ECO:0000259" key="2">
    <source>
        <dbReference type="PROSITE" id="PS51782"/>
    </source>
</evidence>
<comment type="caution">
    <text evidence="3">The sequence shown here is derived from an EMBL/GenBank/DDBJ whole genome shotgun (WGS) entry which is preliminary data.</text>
</comment>
<organism evidence="3 4">
    <name type="scientific">Paenibacillus solisilvae</name>
    <dbReference type="NCBI Taxonomy" id="2486751"/>
    <lineage>
        <taxon>Bacteria</taxon>
        <taxon>Bacillati</taxon>
        <taxon>Bacillota</taxon>
        <taxon>Bacilli</taxon>
        <taxon>Bacillales</taxon>
        <taxon>Paenibacillaceae</taxon>
        <taxon>Paenibacillus</taxon>
    </lineage>
</organism>
<feature type="non-terminal residue" evidence="3">
    <location>
        <position position="481"/>
    </location>
</feature>
<evidence type="ECO:0000313" key="4">
    <source>
        <dbReference type="Proteomes" id="UP001596047"/>
    </source>
</evidence>
<accession>A0ABW0VZE7</accession>
<dbReference type="EMBL" id="JBHSOW010000045">
    <property type="protein sequence ID" value="MFC5650104.1"/>
    <property type="molecule type" value="Genomic_DNA"/>
</dbReference>
<feature type="domain" description="LysM" evidence="2">
    <location>
        <begin position="2"/>
        <end position="47"/>
    </location>
</feature>
<dbReference type="Pfam" id="PF01476">
    <property type="entry name" value="LysM"/>
    <property type="match status" value="2"/>
</dbReference>
<evidence type="ECO:0000256" key="1">
    <source>
        <dbReference type="SAM" id="MobiDB-lite"/>
    </source>
</evidence>
<dbReference type="PROSITE" id="PS51782">
    <property type="entry name" value="LYSM"/>
    <property type="match status" value="2"/>
</dbReference>
<dbReference type="CDD" id="cd00118">
    <property type="entry name" value="LysM"/>
    <property type="match status" value="2"/>
</dbReference>
<dbReference type="Proteomes" id="UP001596047">
    <property type="component" value="Unassembled WGS sequence"/>
</dbReference>
<keyword evidence="4" id="KW-1185">Reference proteome</keyword>
<feature type="domain" description="LysM" evidence="2">
    <location>
        <begin position="59"/>
        <end position="104"/>
    </location>
</feature>
<dbReference type="PANTHER" id="PTHR33734:SF34">
    <property type="entry name" value="SPOIVD-ASSOCIATED FACTOR A"/>
    <property type="match status" value="1"/>
</dbReference>
<gene>
    <name evidence="3" type="ORF">ACFPYJ_13420</name>
</gene>
<name>A0ABW0VZE7_9BACL</name>
<dbReference type="SMART" id="SM00257">
    <property type="entry name" value="LysM"/>
    <property type="match status" value="2"/>
</dbReference>
<dbReference type="SUPFAM" id="SSF54106">
    <property type="entry name" value="LysM domain"/>
    <property type="match status" value="2"/>
</dbReference>
<protein>
    <submittedName>
        <fullName evidence="3">LysM peptidoglycan-binding domain-containing protein</fullName>
    </submittedName>
</protein>
<dbReference type="InterPro" id="IPR018392">
    <property type="entry name" value="LysM"/>
</dbReference>
<dbReference type="InterPro" id="IPR036779">
    <property type="entry name" value="LysM_dom_sf"/>
</dbReference>
<dbReference type="RefSeq" id="WP_379188657.1">
    <property type="nucleotide sequence ID" value="NZ_JBHSOW010000045.1"/>
</dbReference>
<feature type="region of interest" description="Disordered" evidence="1">
    <location>
        <begin position="108"/>
        <end position="132"/>
    </location>
</feature>
<sequence length="481" mass="50929">MKIHIVKKGDSLFSIAQKYNVSLEEVLQLNPSITNPDVIDVGMKVKIPTSKPGDMEIMHQHVVQQGDSLWKLSKAWGVPLSDMIKANPQLKNPNVLLTGEIVNIPKASAPSTMPEMNEHAAQQAGQGSGHHPLHPMSMMHGVQGLVGKIPTAPFIGKKPTGQKPITAPIATAVPTPVPTPLPAPVPAPMPVVEKPIEKPIEHKQYPVHIQYEQHIDLFQQYGVPATEVMSLYEMPKMPEAVSPAAQAPHYGYGNPMTSPASVGGYGYPHVMPTAVSPANTSPDWCPPEAVAGASNLPWGAPTPLHYGSWDTQMVSPAGMDDCGPDWVSPASMGPQGYGYGYEQPTAVSPVSMSPQGYGYGYEQPTAVSPASMGPQGYGYGYEQPTAVSPVSMGPQGYGYGYEQPTAVSPASMGPQGYGYGYEQPTAVSPVSMGPQGYGYGYEQPTAVSPASMGPQGYGYGYEQPTAVSPASMGPQGYGYGY</sequence>
<dbReference type="PANTHER" id="PTHR33734">
    <property type="entry name" value="LYSM DOMAIN-CONTAINING GPI-ANCHORED PROTEIN 2"/>
    <property type="match status" value="1"/>
</dbReference>
<proteinExistence type="predicted"/>
<reference evidence="4" key="1">
    <citation type="journal article" date="2019" name="Int. J. Syst. Evol. Microbiol.">
        <title>The Global Catalogue of Microorganisms (GCM) 10K type strain sequencing project: providing services to taxonomists for standard genome sequencing and annotation.</title>
        <authorList>
            <consortium name="The Broad Institute Genomics Platform"/>
            <consortium name="The Broad Institute Genome Sequencing Center for Infectious Disease"/>
            <person name="Wu L."/>
            <person name="Ma J."/>
        </authorList>
    </citation>
    <scope>NUCLEOTIDE SEQUENCE [LARGE SCALE GENOMIC DNA]</scope>
    <source>
        <strain evidence="4">CGMCC 1.3240</strain>
    </source>
</reference>
<evidence type="ECO:0000313" key="3">
    <source>
        <dbReference type="EMBL" id="MFC5650104.1"/>
    </source>
</evidence>
<dbReference type="Gene3D" id="3.10.350.10">
    <property type="entry name" value="LysM domain"/>
    <property type="match status" value="2"/>
</dbReference>